<dbReference type="GO" id="GO:0007165">
    <property type="term" value="P:signal transduction"/>
    <property type="evidence" value="ECO:0007669"/>
    <property type="project" value="InterPro"/>
</dbReference>
<dbReference type="PANTHER" id="PTHR11347">
    <property type="entry name" value="CYCLIC NUCLEOTIDE PHOSPHODIESTERASE"/>
    <property type="match status" value="1"/>
</dbReference>
<dbReference type="GO" id="GO:0004114">
    <property type="term" value="F:3',5'-cyclic-nucleotide phosphodiesterase activity"/>
    <property type="evidence" value="ECO:0007669"/>
    <property type="project" value="InterPro"/>
</dbReference>
<keyword evidence="5" id="KW-1185">Reference proteome</keyword>
<protein>
    <submittedName>
        <fullName evidence="4">cGMP-dependent 3',5'-cyclic phosphodiesterase</fullName>
    </submittedName>
</protein>
<dbReference type="InterPro" id="IPR003607">
    <property type="entry name" value="HD/PDEase_dom"/>
</dbReference>
<organism evidence="4 5">
    <name type="scientific">Paragonimus westermani</name>
    <dbReference type="NCBI Taxonomy" id="34504"/>
    <lineage>
        <taxon>Eukaryota</taxon>
        <taxon>Metazoa</taxon>
        <taxon>Spiralia</taxon>
        <taxon>Lophotrochozoa</taxon>
        <taxon>Platyhelminthes</taxon>
        <taxon>Trematoda</taxon>
        <taxon>Digenea</taxon>
        <taxon>Plagiorchiida</taxon>
        <taxon>Troglotremata</taxon>
        <taxon>Troglotrematidae</taxon>
        <taxon>Paragonimus</taxon>
    </lineage>
</organism>
<dbReference type="PROSITE" id="PS00126">
    <property type="entry name" value="PDEASE_I_1"/>
    <property type="match status" value="1"/>
</dbReference>
<evidence type="ECO:0000256" key="1">
    <source>
        <dbReference type="ARBA" id="ARBA00022723"/>
    </source>
</evidence>
<feature type="domain" description="PDEase" evidence="3">
    <location>
        <begin position="157"/>
        <end position="290"/>
    </location>
</feature>
<dbReference type="CDD" id="cd00077">
    <property type="entry name" value="HDc"/>
    <property type="match status" value="1"/>
</dbReference>
<dbReference type="EMBL" id="QNGE01000055">
    <property type="protein sequence ID" value="KAA3682191.1"/>
    <property type="molecule type" value="Genomic_DNA"/>
</dbReference>
<proteinExistence type="predicted"/>
<dbReference type="GO" id="GO:0046872">
    <property type="term" value="F:metal ion binding"/>
    <property type="evidence" value="ECO:0007669"/>
    <property type="project" value="UniProtKB-KW"/>
</dbReference>
<sequence>MCVTVKFETVRDTEFNNLVFLVVISMTLEAELMDHESLDDRIEQCNRTYSNVFWVPLRLEGSHTNALVQFNKQRGFTQFQRKLLRENIAQYCLTAVSQFLILREKEVSQYRIDVLEELLSHHMKIGDIDPSKKFQSHGNRLELTENNSVSYRADQAFEGEVEALCLRETRLFDEHCTPDFHRFTFVPRSLNQVDSVEATLFMFYQLRFVQRWQIPMPVLTRFVLTVQRNYRNPPYHNWTHAFCVGHFAFLCLTNASQRLESYLDPLELFALFVGALCHDIDHRGYNNAYQGFPLAIPRLFVRFRCAMARPAARAVHHPLNVGLDRIPTSCRDDPLNVEKTTPPIWPSVVFRLPCLARWSDPVER</sequence>
<name>A0A5J4P2U5_9TREM</name>
<dbReference type="Pfam" id="PF00233">
    <property type="entry name" value="PDEase_I"/>
    <property type="match status" value="1"/>
</dbReference>
<comment type="caution">
    <text evidence="4">The sequence shown here is derived from an EMBL/GenBank/DDBJ whole genome shotgun (WGS) entry which is preliminary data.</text>
</comment>
<gene>
    <name evidence="4" type="ORF">DEA37_0011721</name>
</gene>
<keyword evidence="1" id="KW-0479">Metal-binding</keyword>
<evidence type="ECO:0000313" key="4">
    <source>
        <dbReference type="EMBL" id="KAA3682191.1"/>
    </source>
</evidence>
<evidence type="ECO:0000313" key="5">
    <source>
        <dbReference type="Proteomes" id="UP000324629"/>
    </source>
</evidence>
<dbReference type="Gene3D" id="1.10.1300.10">
    <property type="entry name" value="3'5'-cyclic nucleotide phosphodiesterase, catalytic domain"/>
    <property type="match status" value="1"/>
</dbReference>
<reference evidence="4 5" key="1">
    <citation type="journal article" date="2019" name="Gigascience">
        <title>Whole-genome sequence of the oriental lung fluke Paragonimus westermani.</title>
        <authorList>
            <person name="Oey H."/>
            <person name="Zakrzewski M."/>
            <person name="Narain K."/>
            <person name="Devi K.R."/>
            <person name="Agatsuma T."/>
            <person name="Nawaratna S."/>
            <person name="Gobert G.N."/>
            <person name="Jones M.K."/>
            <person name="Ragan M.A."/>
            <person name="McManus D.P."/>
            <person name="Krause L."/>
        </authorList>
    </citation>
    <scope>NUCLEOTIDE SEQUENCE [LARGE SCALE GENOMIC DNA]</scope>
    <source>
        <strain evidence="4 5">IND2009</strain>
    </source>
</reference>
<accession>A0A5J4P2U5</accession>
<evidence type="ECO:0000259" key="3">
    <source>
        <dbReference type="PROSITE" id="PS51845"/>
    </source>
</evidence>
<dbReference type="Proteomes" id="UP000324629">
    <property type="component" value="Unassembled WGS sequence"/>
</dbReference>
<dbReference type="InterPro" id="IPR002073">
    <property type="entry name" value="PDEase_catalytic_dom"/>
</dbReference>
<keyword evidence="2" id="KW-0378">Hydrolase</keyword>
<dbReference type="InterPro" id="IPR023174">
    <property type="entry name" value="PDEase_CS"/>
</dbReference>
<dbReference type="SUPFAM" id="SSF109604">
    <property type="entry name" value="HD-domain/PDEase-like"/>
    <property type="match status" value="1"/>
</dbReference>
<dbReference type="PROSITE" id="PS51845">
    <property type="entry name" value="PDEASE_I_2"/>
    <property type="match status" value="1"/>
</dbReference>
<dbReference type="InterPro" id="IPR036971">
    <property type="entry name" value="PDEase_catalytic_dom_sf"/>
</dbReference>
<evidence type="ECO:0000256" key="2">
    <source>
        <dbReference type="ARBA" id="ARBA00022801"/>
    </source>
</evidence>
<dbReference type="AlphaFoldDB" id="A0A5J4P2U5"/>